<evidence type="ECO:0000313" key="3">
    <source>
        <dbReference type="Proteomes" id="UP001189122"/>
    </source>
</evidence>
<organism evidence="2 3">
    <name type="scientific">Spirodela intermedia</name>
    <name type="common">Intermediate duckweed</name>
    <dbReference type="NCBI Taxonomy" id="51605"/>
    <lineage>
        <taxon>Eukaryota</taxon>
        <taxon>Viridiplantae</taxon>
        <taxon>Streptophyta</taxon>
        <taxon>Embryophyta</taxon>
        <taxon>Tracheophyta</taxon>
        <taxon>Spermatophyta</taxon>
        <taxon>Magnoliopsida</taxon>
        <taxon>Liliopsida</taxon>
        <taxon>Araceae</taxon>
        <taxon>Lemnoideae</taxon>
        <taxon>Spirodela</taxon>
    </lineage>
</organism>
<gene>
    <name evidence="2" type="ORF">SI7747_UN022117</name>
</gene>
<feature type="compositionally biased region" description="Basic and acidic residues" evidence="1">
    <location>
        <begin position="11"/>
        <end position="20"/>
    </location>
</feature>
<feature type="region of interest" description="Disordered" evidence="1">
    <location>
        <begin position="1"/>
        <end position="20"/>
    </location>
</feature>
<evidence type="ECO:0000256" key="1">
    <source>
        <dbReference type="SAM" id="MobiDB-lite"/>
    </source>
</evidence>
<accession>A0ABN7EEB9</accession>
<dbReference type="EMBL" id="CACRZD030000402">
    <property type="protein sequence ID" value="CAA6675775.1"/>
    <property type="molecule type" value="Genomic_DNA"/>
</dbReference>
<protein>
    <submittedName>
        <fullName evidence="2">Uncharacterized protein</fullName>
    </submittedName>
</protein>
<sequence length="95" mass="10888">MGMKGKVSKGTSKEKEQRQPIRKLEDVIVRVENYCFLLTLFSLKYVCHGPCRTYLVIISSRLSCDQELSLLEILKMHKSAIGWSIDDIHGISKDM</sequence>
<evidence type="ECO:0000313" key="2">
    <source>
        <dbReference type="EMBL" id="CAA6675775.1"/>
    </source>
</evidence>
<dbReference type="Proteomes" id="UP001189122">
    <property type="component" value="Unassembled WGS sequence"/>
</dbReference>
<comment type="caution">
    <text evidence="2">The sequence shown here is derived from an EMBL/GenBank/DDBJ whole genome shotgun (WGS) entry which is preliminary data.</text>
</comment>
<keyword evidence="3" id="KW-1185">Reference proteome</keyword>
<reference evidence="3" key="1">
    <citation type="journal article" date="2020" name="Sci. Rep.">
        <title>Chromosome-scale genome assembly for the duckweed Spirodela intermedia, integrating cytogenetic maps, PacBio and Oxford Nanopore libraries.</title>
        <authorList>
            <person name="Hoang P.T.N."/>
            <person name="Fiebig A."/>
            <person name="Novak P."/>
            <person name="Macas J."/>
            <person name="Cao H.X."/>
            <person name="Stepanenko A."/>
            <person name="Chen G."/>
            <person name="Borisjuk N."/>
            <person name="Scholz U."/>
            <person name="Schubert I."/>
        </authorList>
    </citation>
    <scope>NUCLEOTIDE SEQUENCE [LARGE SCALE GENOMIC DNA]</scope>
</reference>
<name>A0ABN7EEB9_SPIIN</name>
<proteinExistence type="predicted"/>